<dbReference type="InterPro" id="IPR006202">
    <property type="entry name" value="Neur_chan_lig-bd"/>
</dbReference>
<keyword evidence="6" id="KW-0472">Membrane</keyword>
<evidence type="ECO:0000256" key="2">
    <source>
        <dbReference type="ARBA" id="ARBA00022475"/>
    </source>
</evidence>
<gene>
    <name evidence="13" type="ORF">QR680_003556</name>
</gene>
<reference evidence="13" key="1">
    <citation type="submission" date="2023-06" db="EMBL/GenBank/DDBJ databases">
        <title>Genomic analysis of the entomopathogenic nematode Steinernema hermaphroditum.</title>
        <authorList>
            <person name="Schwarz E.M."/>
            <person name="Heppert J.K."/>
            <person name="Baniya A."/>
            <person name="Schwartz H.T."/>
            <person name="Tan C.-H."/>
            <person name="Antoshechkin I."/>
            <person name="Sternberg P.W."/>
            <person name="Goodrich-Blair H."/>
            <person name="Dillman A.R."/>
        </authorList>
    </citation>
    <scope>NUCLEOTIDE SEQUENCE</scope>
    <source>
        <strain evidence="13">PS9179</strain>
        <tissue evidence="13">Whole animal</tissue>
    </source>
</reference>
<keyword evidence="9" id="KW-0407">Ion channel</keyword>
<organism evidence="13 14">
    <name type="scientific">Steinernema hermaphroditum</name>
    <dbReference type="NCBI Taxonomy" id="289476"/>
    <lineage>
        <taxon>Eukaryota</taxon>
        <taxon>Metazoa</taxon>
        <taxon>Ecdysozoa</taxon>
        <taxon>Nematoda</taxon>
        <taxon>Chromadorea</taxon>
        <taxon>Rhabditida</taxon>
        <taxon>Tylenchina</taxon>
        <taxon>Panagrolaimomorpha</taxon>
        <taxon>Strongyloidoidea</taxon>
        <taxon>Steinernematidae</taxon>
        <taxon>Steinernema</taxon>
    </lineage>
</organism>
<dbReference type="Gene3D" id="2.70.170.10">
    <property type="entry name" value="Neurotransmitter-gated ion-channel ligand-binding domain"/>
    <property type="match status" value="1"/>
</dbReference>
<keyword evidence="7" id="KW-0675">Receptor</keyword>
<evidence type="ECO:0000313" key="13">
    <source>
        <dbReference type="EMBL" id="KAK0407733.1"/>
    </source>
</evidence>
<dbReference type="PANTHER" id="PTHR18945">
    <property type="entry name" value="NEUROTRANSMITTER GATED ION CHANNEL"/>
    <property type="match status" value="1"/>
</dbReference>
<evidence type="ECO:0000256" key="9">
    <source>
        <dbReference type="ARBA" id="ARBA00023303"/>
    </source>
</evidence>
<comment type="caution">
    <text evidence="13">The sequence shown here is derived from an EMBL/GenBank/DDBJ whole genome shotgun (WGS) entry which is preliminary data.</text>
</comment>
<dbReference type="AlphaFoldDB" id="A0AA39LSA7"/>
<feature type="domain" description="Neurotransmitter-gated ion-channel ligand-binding" evidence="12">
    <location>
        <begin position="65"/>
        <end position="177"/>
    </location>
</feature>
<dbReference type="GO" id="GO:0004888">
    <property type="term" value="F:transmembrane signaling receptor activity"/>
    <property type="evidence" value="ECO:0007669"/>
    <property type="project" value="InterPro"/>
</dbReference>
<keyword evidence="1" id="KW-0813">Transport</keyword>
<keyword evidence="4" id="KW-0770">Synapse</keyword>
<accession>A0AA39LSA7</accession>
<feature type="signal peptide" evidence="11">
    <location>
        <begin position="1"/>
        <end position="20"/>
    </location>
</feature>
<dbReference type="SUPFAM" id="SSF63712">
    <property type="entry name" value="Nicotinic receptor ligand binding domain-like"/>
    <property type="match status" value="1"/>
</dbReference>
<evidence type="ECO:0000256" key="1">
    <source>
        <dbReference type="ARBA" id="ARBA00022448"/>
    </source>
</evidence>
<evidence type="ECO:0000256" key="5">
    <source>
        <dbReference type="ARBA" id="ARBA00023065"/>
    </source>
</evidence>
<evidence type="ECO:0000256" key="6">
    <source>
        <dbReference type="ARBA" id="ARBA00023136"/>
    </source>
</evidence>
<dbReference type="EMBL" id="JAUCMV010000003">
    <property type="protein sequence ID" value="KAK0407733.1"/>
    <property type="molecule type" value="Genomic_DNA"/>
</dbReference>
<sequence>MSNLLLLTLLATVLSQSVRGDHHHHGEAVDPIQQNLLNQVIQINGNASGQENHPTPVPAHTDEDEERLVIDMFKDYNRLIRPAKNANSSAVVVEFGLSLILLINVDEKNQIMQSSVWLTLKWNDCQFDWDPADFGGIESMRVPEDRVWVPDIVLFNNADGNYEVSYHSNVVVDYQGKFFKDV</sequence>
<keyword evidence="14" id="KW-1185">Reference proteome</keyword>
<dbReference type="Proteomes" id="UP001175271">
    <property type="component" value="Unassembled WGS sequence"/>
</dbReference>
<keyword evidence="3" id="KW-0812">Transmembrane</keyword>
<evidence type="ECO:0000256" key="4">
    <source>
        <dbReference type="ARBA" id="ARBA00023018"/>
    </source>
</evidence>
<feature type="chain" id="PRO_5041302370" description="Neurotransmitter-gated ion-channel ligand-binding domain-containing protein" evidence="11">
    <location>
        <begin position="21"/>
        <end position="182"/>
    </location>
</feature>
<evidence type="ECO:0000256" key="8">
    <source>
        <dbReference type="ARBA" id="ARBA00023286"/>
    </source>
</evidence>
<keyword evidence="11" id="KW-0732">Signal</keyword>
<dbReference type="GO" id="GO:0022848">
    <property type="term" value="F:acetylcholine-gated monoatomic cation-selective channel activity"/>
    <property type="evidence" value="ECO:0007669"/>
    <property type="project" value="InterPro"/>
</dbReference>
<evidence type="ECO:0000256" key="11">
    <source>
        <dbReference type="SAM" id="SignalP"/>
    </source>
</evidence>
<evidence type="ECO:0000256" key="3">
    <source>
        <dbReference type="ARBA" id="ARBA00022692"/>
    </source>
</evidence>
<protein>
    <recommendedName>
        <fullName evidence="12">Neurotransmitter-gated ion-channel ligand-binding domain-containing protein</fullName>
    </recommendedName>
</protein>
<dbReference type="InterPro" id="IPR036734">
    <property type="entry name" value="Neur_chan_lig-bd_sf"/>
</dbReference>
<name>A0AA39LSA7_9BILA</name>
<keyword evidence="5" id="KW-0406">Ion transport</keyword>
<evidence type="ECO:0000256" key="7">
    <source>
        <dbReference type="ARBA" id="ARBA00023170"/>
    </source>
</evidence>
<evidence type="ECO:0000256" key="10">
    <source>
        <dbReference type="ARBA" id="ARBA00034099"/>
    </source>
</evidence>
<dbReference type="PRINTS" id="PR00254">
    <property type="entry name" value="NICOTINICR"/>
</dbReference>
<comment type="subcellular location">
    <subcellularLocation>
        <location evidence="10">Synaptic cell membrane</location>
        <topology evidence="10">Multi-pass membrane protein</topology>
    </subcellularLocation>
</comment>
<dbReference type="GO" id="GO:0045211">
    <property type="term" value="C:postsynaptic membrane"/>
    <property type="evidence" value="ECO:0007669"/>
    <property type="project" value="InterPro"/>
</dbReference>
<dbReference type="Pfam" id="PF02931">
    <property type="entry name" value="Neur_chan_LBD"/>
    <property type="match status" value="1"/>
</dbReference>
<keyword evidence="8" id="KW-1071">Ligand-gated ion channel</keyword>
<dbReference type="InterPro" id="IPR002394">
    <property type="entry name" value="Nicotinic_acetylcholine_rcpt"/>
</dbReference>
<evidence type="ECO:0000259" key="12">
    <source>
        <dbReference type="Pfam" id="PF02931"/>
    </source>
</evidence>
<dbReference type="InterPro" id="IPR006201">
    <property type="entry name" value="Neur_channel"/>
</dbReference>
<keyword evidence="2" id="KW-1003">Cell membrane</keyword>
<proteinExistence type="predicted"/>
<evidence type="ECO:0000313" key="14">
    <source>
        <dbReference type="Proteomes" id="UP001175271"/>
    </source>
</evidence>